<comment type="similarity">
    <text evidence="8 9">Belongs to the TonB-dependent receptor family.</text>
</comment>
<dbReference type="InterPro" id="IPR000531">
    <property type="entry name" value="Beta-barrel_TonB"/>
</dbReference>
<evidence type="ECO:0008006" key="15">
    <source>
        <dbReference type="Google" id="ProtNLM"/>
    </source>
</evidence>
<evidence type="ECO:0000256" key="8">
    <source>
        <dbReference type="PROSITE-ProRule" id="PRU01360"/>
    </source>
</evidence>
<keyword evidence="2 8" id="KW-0813">Transport</keyword>
<dbReference type="PANTHER" id="PTHR30069">
    <property type="entry name" value="TONB-DEPENDENT OUTER MEMBRANE RECEPTOR"/>
    <property type="match status" value="1"/>
</dbReference>
<keyword evidence="7 8" id="KW-0998">Cell outer membrane</keyword>
<dbReference type="Pfam" id="PF07715">
    <property type="entry name" value="Plug"/>
    <property type="match status" value="1"/>
</dbReference>
<comment type="caution">
    <text evidence="13">The sequence shown here is derived from an EMBL/GenBank/DDBJ whole genome shotgun (WGS) entry which is preliminary data.</text>
</comment>
<dbReference type="InterPro" id="IPR039426">
    <property type="entry name" value="TonB-dep_rcpt-like"/>
</dbReference>
<dbReference type="Proteomes" id="UP000288405">
    <property type="component" value="Unassembled WGS sequence"/>
</dbReference>
<comment type="subcellular location">
    <subcellularLocation>
        <location evidence="1 8">Cell outer membrane</location>
        <topology evidence="1 8">Multi-pass membrane protein</topology>
    </subcellularLocation>
</comment>
<evidence type="ECO:0000313" key="14">
    <source>
        <dbReference type="Proteomes" id="UP000288405"/>
    </source>
</evidence>
<accession>A0A432WC73</accession>
<evidence type="ECO:0000256" key="2">
    <source>
        <dbReference type="ARBA" id="ARBA00022448"/>
    </source>
</evidence>
<keyword evidence="5 9" id="KW-0798">TonB box</keyword>
<dbReference type="Gene3D" id="2.170.130.10">
    <property type="entry name" value="TonB-dependent receptor, plug domain"/>
    <property type="match status" value="1"/>
</dbReference>
<evidence type="ECO:0000256" key="9">
    <source>
        <dbReference type="RuleBase" id="RU003357"/>
    </source>
</evidence>
<evidence type="ECO:0000313" key="13">
    <source>
        <dbReference type="EMBL" id="RUO29520.1"/>
    </source>
</evidence>
<feature type="chain" id="PRO_5019496582" description="TonB-dependent receptor" evidence="10">
    <location>
        <begin position="36"/>
        <end position="700"/>
    </location>
</feature>
<keyword evidence="4 8" id="KW-0812">Transmembrane</keyword>
<dbReference type="GO" id="GO:0009279">
    <property type="term" value="C:cell outer membrane"/>
    <property type="evidence" value="ECO:0007669"/>
    <property type="project" value="UniProtKB-SubCell"/>
</dbReference>
<evidence type="ECO:0000256" key="6">
    <source>
        <dbReference type="ARBA" id="ARBA00023136"/>
    </source>
</evidence>
<name>A0A432WC73_9GAMM</name>
<evidence type="ECO:0000256" key="3">
    <source>
        <dbReference type="ARBA" id="ARBA00022452"/>
    </source>
</evidence>
<evidence type="ECO:0000256" key="10">
    <source>
        <dbReference type="SAM" id="SignalP"/>
    </source>
</evidence>
<feature type="domain" description="TonB-dependent receptor-like beta-barrel" evidence="11">
    <location>
        <begin position="288"/>
        <end position="647"/>
    </location>
</feature>
<organism evidence="13 14">
    <name type="scientific">Aliidiomarina sanyensis</name>
    <dbReference type="NCBI Taxonomy" id="1249555"/>
    <lineage>
        <taxon>Bacteria</taxon>
        <taxon>Pseudomonadati</taxon>
        <taxon>Pseudomonadota</taxon>
        <taxon>Gammaproteobacteria</taxon>
        <taxon>Alteromonadales</taxon>
        <taxon>Idiomarinaceae</taxon>
        <taxon>Aliidiomarina</taxon>
    </lineage>
</organism>
<keyword evidence="6 8" id="KW-0472">Membrane</keyword>
<evidence type="ECO:0000256" key="1">
    <source>
        <dbReference type="ARBA" id="ARBA00004571"/>
    </source>
</evidence>
<dbReference type="PROSITE" id="PS52016">
    <property type="entry name" value="TONB_DEPENDENT_REC_3"/>
    <property type="match status" value="1"/>
</dbReference>
<keyword evidence="10" id="KW-0732">Signal</keyword>
<keyword evidence="14" id="KW-1185">Reference proteome</keyword>
<dbReference type="Pfam" id="PF00593">
    <property type="entry name" value="TonB_dep_Rec_b-barrel"/>
    <property type="match status" value="1"/>
</dbReference>
<dbReference type="GO" id="GO:0015344">
    <property type="term" value="F:siderophore uptake transmembrane transporter activity"/>
    <property type="evidence" value="ECO:0007669"/>
    <property type="project" value="TreeGrafter"/>
</dbReference>
<dbReference type="RefSeq" id="WP_126777429.1">
    <property type="nucleotide sequence ID" value="NZ_PIPM01000011.1"/>
</dbReference>
<dbReference type="PANTHER" id="PTHR30069:SF28">
    <property type="entry name" value="TONB-DEPENDENT RECEPTOR YNCD-RELATED"/>
    <property type="match status" value="1"/>
</dbReference>
<evidence type="ECO:0000256" key="7">
    <source>
        <dbReference type="ARBA" id="ARBA00023237"/>
    </source>
</evidence>
<dbReference type="EMBL" id="PIPM01000011">
    <property type="protein sequence ID" value="RUO29520.1"/>
    <property type="molecule type" value="Genomic_DNA"/>
</dbReference>
<dbReference type="SUPFAM" id="SSF56935">
    <property type="entry name" value="Porins"/>
    <property type="match status" value="1"/>
</dbReference>
<evidence type="ECO:0000256" key="4">
    <source>
        <dbReference type="ARBA" id="ARBA00022692"/>
    </source>
</evidence>
<gene>
    <name evidence="13" type="ORF">CWE11_09740</name>
</gene>
<dbReference type="GO" id="GO:0044718">
    <property type="term" value="P:siderophore transmembrane transport"/>
    <property type="evidence" value="ECO:0007669"/>
    <property type="project" value="TreeGrafter"/>
</dbReference>
<proteinExistence type="inferred from homology"/>
<dbReference type="InterPro" id="IPR036942">
    <property type="entry name" value="Beta-barrel_TonB_sf"/>
</dbReference>
<evidence type="ECO:0000256" key="5">
    <source>
        <dbReference type="ARBA" id="ARBA00023077"/>
    </source>
</evidence>
<dbReference type="Gene3D" id="2.40.170.20">
    <property type="entry name" value="TonB-dependent receptor, beta-barrel domain"/>
    <property type="match status" value="1"/>
</dbReference>
<dbReference type="OrthoDB" id="9760620at2"/>
<evidence type="ECO:0000259" key="11">
    <source>
        <dbReference type="Pfam" id="PF00593"/>
    </source>
</evidence>
<evidence type="ECO:0000259" key="12">
    <source>
        <dbReference type="Pfam" id="PF07715"/>
    </source>
</evidence>
<dbReference type="InterPro" id="IPR037066">
    <property type="entry name" value="Plug_dom_sf"/>
</dbReference>
<reference evidence="13 14" key="1">
    <citation type="journal article" date="2011" name="Front. Microbiol.">
        <title>Genomic signatures of strain selection and enhancement in Bacillus atrophaeus var. globigii, a historical biowarfare simulant.</title>
        <authorList>
            <person name="Gibbons H.S."/>
            <person name="Broomall S.M."/>
            <person name="McNew L.A."/>
            <person name="Daligault H."/>
            <person name="Chapman C."/>
            <person name="Bruce D."/>
            <person name="Karavis M."/>
            <person name="Krepps M."/>
            <person name="McGregor P.A."/>
            <person name="Hong C."/>
            <person name="Park K.H."/>
            <person name="Akmal A."/>
            <person name="Feldman A."/>
            <person name="Lin J.S."/>
            <person name="Chang W.E."/>
            <person name="Higgs B.W."/>
            <person name="Demirev P."/>
            <person name="Lindquist J."/>
            <person name="Liem A."/>
            <person name="Fochler E."/>
            <person name="Read T.D."/>
            <person name="Tapia R."/>
            <person name="Johnson S."/>
            <person name="Bishop-Lilly K.A."/>
            <person name="Detter C."/>
            <person name="Han C."/>
            <person name="Sozhamannan S."/>
            <person name="Rosenzweig C.N."/>
            <person name="Skowronski E.W."/>
        </authorList>
    </citation>
    <scope>NUCLEOTIDE SEQUENCE [LARGE SCALE GENOMIC DNA]</scope>
    <source>
        <strain evidence="13 14">GYP-17</strain>
    </source>
</reference>
<keyword evidence="3 8" id="KW-1134">Transmembrane beta strand</keyword>
<dbReference type="InterPro" id="IPR012910">
    <property type="entry name" value="Plug_dom"/>
</dbReference>
<protein>
    <recommendedName>
        <fullName evidence="15">TonB-dependent receptor</fullName>
    </recommendedName>
</protein>
<dbReference type="AlphaFoldDB" id="A0A432WC73"/>
<feature type="signal peptide" evidence="10">
    <location>
        <begin position="1"/>
        <end position="35"/>
    </location>
</feature>
<sequence length="700" mass="78472">MTQAFVVPSLSSFAVNPIRLAILASLFISGAAAQAQEQSQESDAAARADEYVVVTATRSERPWLATPASVERVEVDQQLPGQRTDAAELLQGLTGVQVDTRYNFAQDTRITLRGFGARAAFGVRGVRLRLDGIPLSMPDGQAQTSSILLDEPARVEVLRGPFAAIYGNSAGGVIDLQSERPQERLVRFDGSAGSASREKQRARGVYSTDRSAVTLDYVRFRTAGDRPNSQVKRDQWAGRWYYDLTDSMELIVRWDDNDAPLLEDPLALTPEQWRADPNQIAAPALTFGTRKTIRHRQQSVTLRERLPQHEWQVGVWNGQRDVVQYLAFPGSAITASGGVVDLERSFSGLHGSYAWQPLRDIDWRLTLGVDLERQTDERLGFINDMGVRGDLRRDETGKVRSYDGSIISDVQLTSNLVWLAGVRYSDLDFRVDDRFIVPGNPDDSGETQYAEWSWSTGLNYQISQTMSAFVATGRGFETPTLTEMAYQNEGTGLNTELRAAQLDQHELGLKWFYSTIRGQASIFTIDTRDDLVVDQSIDGRTTYRNAARTRRDGAELSLQWDWSPNWSLRSAYTWLDARYVGEANDGNRLPGLARSNLYTQVEWRPLTQSGLRIQLAAQYRSRVATTDANDEYAPSATVWSAAVQHPMQWGDWEVLPWFRLENLTDKTYVGSVVVNQGNGRSFEPAPGRIWLAGFELTRRF</sequence>
<feature type="domain" description="TonB-dependent receptor plug" evidence="12">
    <location>
        <begin position="66"/>
        <end position="173"/>
    </location>
</feature>